<dbReference type="GO" id="GO:0000160">
    <property type="term" value="P:phosphorelay signal transduction system"/>
    <property type="evidence" value="ECO:0007669"/>
    <property type="project" value="InterPro"/>
</dbReference>
<gene>
    <name evidence="5" type="ORF">PeribacterD1_1036</name>
</gene>
<dbReference type="SUPFAM" id="SSF52172">
    <property type="entry name" value="CheY-like"/>
    <property type="match status" value="1"/>
</dbReference>
<dbReference type="InterPro" id="IPR001789">
    <property type="entry name" value="Sig_transdc_resp-reg_receiver"/>
</dbReference>
<reference evidence="6" key="1">
    <citation type="submission" date="2015-10" db="EMBL/GenBank/DDBJ databases">
        <title>Analysis of five complete genome sequences for members of the class Peribacteria in the recently recognized Peregrinibacteria bacterial phylum.</title>
        <authorList>
            <person name="Anantharaman K."/>
            <person name="Brown C.T."/>
            <person name="Burstein D."/>
            <person name="Castelle C.J."/>
            <person name="Probst A.J."/>
            <person name="Thomas B.C."/>
            <person name="Williams K.H."/>
            <person name="Banfield J.F."/>
        </authorList>
    </citation>
    <scope>NUCLEOTIDE SEQUENCE [LARGE SCALE GENOMIC DNA]</scope>
</reference>
<dbReference type="SMART" id="SM00448">
    <property type="entry name" value="REC"/>
    <property type="match status" value="1"/>
</dbReference>
<dbReference type="PANTHER" id="PTHR44591:SF3">
    <property type="entry name" value="RESPONSE REGULATORY DOMAIN-CONTAINING PROTEIN"/>
    <property type="match status" value="1"/>
</dbReference>
<evidence type="ECO:0000313" key="5">
    <source>
        <dbReference type="EMBL" id="ALM13700.1"/>
    </source>
</evidence>
<dbReference type="PROSITE" id="PS50110">
    <property type="entry name" value="RESPONSE_REGULATORY"/>
    <property type="match status" value="1"/>
</dbReference>
<accession>A0A0S1SXY7</accession>
<evidence type="ECO:0000256" key="2">
    <source>
        <dbReference type="PROSITE-ProRule" id="PRU00169"/>
    </source>
</evidence>
<protein>
    <submittedName>
        <fullName evidence="5">Winged helix family two component transcriptional regulator</fullName>
    </submittedName>
</protein>
<evidence type="ECO:0000256" key="3">
    <source>
        <dbReference type="SAM" id="MobiDB-lite"/>
    </source>
</evidence>
<sequence length="152" mass="16666">MPTPKKHVPAGEPGPEKAAPPAADTAAPPVQNSNGKRILIVEDERPLAHALELKFHHEGFDTHICLDGEEALKEATEGTYNVILLDLIMPRMDGFTFLQEMKSRGVKTPTVILSNLGQDEDRARAQELGAVGYYVKSNTPIMEIIKQVQSLL</sequence>
<accession>A0A0S1SUT6</accession>
<feature type="compositionally biased region" description="Low complexity" evidence="3">
    <location>
        <begin position="10"/>
        <end position="29"/>
    </location>
</feature>
<dbReference type="Gene3D" id="3.40.50.2300">
    <property type="match status" value="1"/>
</dbReference>
<keyword evidence="1 2" id="KW-0597">Phosphoprotein</keyword>
<dbReference type="InterPro" id="IPR050595">
    <property type="entry name" value="Bact_response_regulator"/>
</dbReference>
<dbReference type="InterPro" id="IPR011006">
    <property type="entry name" value="CheY-like_superfamily"/>
</dbReference>
<feature type="domain" description="Response regulatory" evidence="4">
    <location>
        <begin position="37"/>
        <end position="151"/>
    </location>
</feature>
<reference evidence="5 6" key="2">
    <citation type="journal article" date="2016" name="PeerJ">
        <title>Analysis of five complete genome sequences for members of the class Peribacteria in the recently recognized Peregrinibacteria bacterial phylum.</title>
        <authorList>
            <person name="Anantharaman K."/>
            <person name="Brown C.T."/>
            <person name="Burstein D."/>
            <person name="Castelle C.J."/>
            <person name="Probst A.J."/>
            <person name="Thomas B.C."/>
            <person name="Williams K.H."/>
            <person name="Banfield J.F."/>
        </authorList>
    </citation>
    <scope>NUCLEOTIDE SEQUENCE [LARGE SCALE GENOMIC DNA]</scope>
    <source>
        <strain evidence="5">RIFOXYD1_FULL_PER-ii_59_16</strain>
    </source>
</reference>
<dbReference type="Pfam" id="PF00072">
    <property type="entry name" value="Response_reg"/>
    <property type="match status" value="1"/>
</dbReference>
<accession>A0A0S1SQK5</accession>
<feature type="modified residue" description="4-aspartylphosphate" evidence="2">
    <location>
        <position position="86"/>
    </location>
</feature>
<name>A0A0S1SLD9_9BACT</name>
<dbReference type="Proteomes" id="UP000069135">
    <property type="component" value="Chromosome"/>
</dbReference>
<feature type="region of interest" description="Disordered" evidence="3">
    <location>
        <begin position="1"/>
        <end position="34"/>
    </location>
</feature>
<evidence type="ECO:0000256" key="1">
    <source>
        <dbReference type="ARBA" id="ARBA00022553"/>
    </source>
</evidence>
<evidence type="ECO:0000313" key="6">
    <source>
        <dbReference type="Proteomes" id="UP000069135"/>
    </source>
</evidence>
<dbReference type="AlphaFoldDB" id="A0A0S1SLD9"/>
<evidence type="ECO:0000259" key="4">
    <source>
        <dbReference type="PROSITE" id="PS50110"/>
    </source>
</evidence>
<organism evidence="5 6">
    <name type="scientific">Candidatus Peribacter riflensis</name>
    <dbReference type="NCBI Taxonomy" id="1735162"/>
    <lineage>
        <taxon>Bacteria</taxon>
        <taxon>Candidatus Peregrinibacteriota</taxon>
        <taxon>Candidatus Peribacteria</taxon>
        <taxon>Candidatus Peribacterales</taxon>
        <taxon>Candidatus Peribacteraceae</taxon>
        <taxon>Candidatus Peribacter</taxon>
    </lineage>
</organism>
<dbReference type="EMBL" id="CP013065">
    <property type="protein sequence ID" value="ALM13700.1"/>
    <property type="molecule type" value="Genomic_DNA"/>
</dbReference>
<dbReference type="STRING" id="1735162.PeribacterB2_1038"/>
<dbReference type="KEGG" id="prf:PeribacterA2_1036"/>
<proteinExistence type="predicted"/>
<dbReference type="PANTHER" id="PTHR44591">
    <property type="entry name" value="STRESS RESPONSE REGULATOR PROTEIN 1"/>
    <property type="match status" value="1"/>
</dbReference>
<accession>A0A0S1SCW1</accession>
<accession>A0A0S1SLD9</accession>